<dbReference type="Proteomes" id="UP000233551">
    <property type="component" value="Unassembled WGS sequence"/>
</dbReference>
<organism evidence="2 3">
    <name type="scientific">Punica granatum</name>
    <name type="common">Pomegranate</name>
    <dbReference type="NCBI Taxonomy" id="22663"/>
    <lineage>
        <taxon>Eukaryota</taxon>
        <taxon>Viridiplantae</taxon>
        <taxon>Streptophyta</taxon>
        <taxon>Embryophyta</taxon>
        <taxon>Tracheophyta</taxon>
        <taxon>Spermatophyta</taxon>
        <taxon>Magnoliopsida</taxon>
        <taxon>eudicotyledons</taxon>
        <taxon>Gunneridae</taxon>
        <taxon>Pentapetalae</taxon>
        <taxon>rosids</taxon>
        <taxon>malvids</taxon>
        <taxon>Myrtales</taxon>
        <taxon>Lythraceae</taxon>
        <taxon>Punica</taxon>
    </lineage>
</organism>
<dbReference type="EMBL" id="PGOL01002441">
    <property type="protein sequence ID" value="PKI48004.1"/>
    <property type="molecule type" value="Genomic_DNA"/>
</dbReference>
<evidence type="ECO:0000313" key="3">
    <source>
        <dbReference type="Proteomes" id="UP000233551"/>
    </source>
</evidence>
<evidence type="ECO:0000313" key="2">
    <source>
        <dbReference type="EMBL" id="PKI48004.1"/>
    </source>
</evidence>
<gene>
    <name evidence="2" type="ORF">CRG98_031597</name>
</gene>
<evidence type="ECO:0000256" key="1">
    <source>
        <dbReference type="SAM" id="MobiDB-lite"/>
    </source>
</evidence>
<keyword evidence="3" id="KW-1185">Reference proteome</keyword>
<feature type="region of interest" description="Disordered" evidence="1">
    <location>
        <begin position="30"/>
        <end position="129"/>
    </location>
</feature>
<sequence>MCDGGGHDRGVLANLRKRLSCPRKTRLFPSISAVSTPAKSKSDTAKPKRCPEPSPEPSRAVVAASRGENRPRSLVAAAPPDPGRPLANGPRPISLSRRSSLEVRPIQPNAPVRSSSSSGRFLFRASDSI</sequence>
<accession>A0A2I0IVJ2</accession>
<proteinExistence type="predicted"/>
<comment type="caution">
    <text evidence="2">The sequence shown here is derived from an EMBL/GenBank/DDBJ whole genome shotgun (WGS) entry which is preliminary data.</text>
</comment>
<reference evidence="2 3" key="1">
    <citation type="submission" date="2017-11" db="EMBL/GenBank/DDBJ databases">
        <title>De-novo sequencing of pomegranate (Punica granatum L.) genome.</title>
        <authorList>
            <person name="Akparov Z."/>
            <person name="Amiraslanov A."/>
            <person name="Hajiyeva S."/>
            <person name="Abbasov M."/>
            <person name="Kaur K."/>
            <person name="Hamwieh A."/>
            <person name="Solovyev V."/>
            <person name="Salamov A."/>
            <person name="Braich B."/>
            <person name="Kosarev P."/>
            <person name="Mahmoud A."/>
            <person name="Hajiyev E."/>
            <person name="Babayeva S."/>
            <person name="Izzatullayeva V."/>
            <person name="Mammadov A."/>
            <person name="Mammadov A."/>
            <person name="Sharifova S."/>
            <person name="Ojaghi J."/>
            <person name="Eynullazada K."/>
            <person name="Bayramov B."/>
            <person name="Abdulazimova A."/>
            <person name="Shahmuradov I."/>
        </authorList>
    </citation>
    <scope>NUCLEOTIDE SEQUENCE [LARGE SCALE GENOMIC DNA]</scope>
    <source>
        <strain evidence="3">cv. AG2017</strain>
        <tissue evidence="2">Leaf</tissue>
    </source>
</reference>
<name>A0A2I0IVJ2_PUNGR</name>
<dbReference type="AlphaFoldDB" id="A0A2I0IVJ2"/>
<protein>
    <submittedName>
        <fullName evidence="2">Uncharacterized protein</fullName>
    </submittedName>
</protein>
<feature type="compositionally biased region" description="Basic and acidic residues" evidence="1">
    <location>
        <begin position="40"/>
        <end position="51"/>
    </location>
</feature>